<dbReference type="Proteomes" id="UP000186817">
    <property type="component" value="Unassembled WGS sequence"/>
</dbReference>
<dbReference type="OrthoDB" id="10331069at2759"/>
<feature type="region of interest" description="Disordered" evidence="1">
    <location>
        <begin position="54"/>
        <end position="82"/>
    </location>
</feature>
<organism evidence="2 3">
    <name type="scientific">Symbiodinium microadriaticum</name>
    <name type="common">Dinoflagellate</name>
    <name type="synonym">Zooxanthella microadriatica</name>
    <dbReference type="NCBI Taxonomy" id="2951"/>
    <lineage>
        <taxon>Eukaryota</taxon>
        <taxon>Sar</taxon>
        <taxon>Alveolata</taxon>
        <taxon>Dinophyceae</taxon>
        <taxon>Suessiales</taxon>
        <taxon>Symbiodiniaceae</taxon>
        <taxon>Symbiodinium</taxon>
    </lineage>
</organism>
<evidence type="ECO:0000313" key="2">
    <source>
        <dbReference type="EMBL" id="OLP86802.1"/>
    </source>
</evidence>
<dbReference type="EMBL" id="LSRX01000898">
    <property type="protein sequence ID" value="OLP86802.1"/>
    <property type="molecule type" value="Genomic_DNA"/>
</dbReference>
<keyword evidence="3" id="KW-1185">Reference proteome</keyword>
<proteinExistence type="predicted"/>
<feature type="compositionally biased region" description="Polar residues" evidence="1">
    <location>
        <begin position="54"/>
        <end position="63"/>
    </location>
</feature>
<name>A0A1Q9CV41_SYMMI</name>
<reference evidence="2 3" key="1">
    <citation type="submission" date="2016-02" db="EMBL/GenBank/DDBJ databases">
        <title>Genome analysis of coral dinoflagellate symbionts highlights evolutionary adaptations to a symbiotic lifestyle.</title>
        <authorList>
            <person name="Aranda M."/>
            <person name="Li Y."/>
            <person name="Liew Y.J."/>
            <person name="Baumgarten S."/>
            <person name="Simakov O."/>
            <person name="Wilson M."/>
            <person name="Piel J."/>
            <person name="Ashoor H."/>
            <person name="Bougouffa S."/>
            <person name="Bajic V.B."/>
            <person name="Ryu T."/>
            <person name="Ravasi T."/>
            <person name="Bayer T."/>
            <person name="Micklem G."/>
            <person name="Kim H."/>
            <person name="Bhak J."/>
            <person name="Lajeunesse T.C."/>
            <person name="Voolstra C.R."/>
        </authorList>
    </citation>
    <scope>NUCLEOTIDE SEQUENCE [LARGE SCALE GENOMIC DNA]</scope>
    <source>
        <strain evidence="2 3">CCMP2467</strain>
    </source>
</reference>
<protein>
    <submittedName>
        <fullName evidence="2">Uncharacterized protein</fullName>
    </submittedName>
</protein>
<sequence>MTAVKGPEKFCEQPWLRVSLDRLERSILACLQLKPAEAPRAFSRCLIMGCSGSKTGVAASSQKPPMPVAAAESKASTEAPTAEDRVEEAFTEARDSAVVAGAEVEKAAQEALETAVAGAKEQGLDLEIAGLGGRALRSRRSAFELGVLQLVLPS</sequence>
<evidence type="ECO:0000313" key="3">
    <source>
        <dbReference type="Proteomes" id="UP000186817"/>
    </source>
</evidence>
<comment type="caution">
    <text evidence="2">The sequence shown here is derived from an EMBL/GenBank/DDBJ whole genome shotgun (WGS) entry which is preliminary data.</text>
</comment>
<evidence type="ECO:0000256" key="1">
    <source>
        <dbReference type="SAM" id="MobiDB-lite"/>
    </source>
</evidence>
<accession>A0A1Q9CV41</accession>
<gene>
    <name evidence="2" type="ORF">AK812_SmicGene32054</name>
</gene>
<dbReference type="AlphaFoldDB" id="A0A1Q9CV41"/>